<keyword evidence="1" id="KW-0472">Membrane</keyword>
<dbReference type="Proteomes" id="UP000076632">
    <property type="component" value="Unassembled WGS sequence"/>
</dbReference>
<keyword evidence="1" id="KW-1133">Transmembrane helix</keyword>
<dbReference type="GeneID" id="28899551"/>
<dbReference type="InParanoid" id="A0A165FTS8"/>
<protein>
    <submittedName>
        <fullName evidence="2">Uncharacterized protein</fullName>
    </submittedName>
</protein>
<sequence>MESQATSTEPYVYTGPWINWSHGLILGSTLTLKVSHGGLLTAFLALFVSMAGGQAWNILAYIIHQCRARQRDRDGYHHQQQAILRNTGTAGAAAYEFARMIFPWWRRARFPVWRSLPLAFAALLNLALFAVAGVFSSEVTKSTGNETLIRSPHCGFVFLDSNTSSEAQILALQSIALNETLAAANYARACYGSNPDPLQCNQFTRREISWKENANASCPFESGLCFFSDTAAYQMDTGLIDSHDVLGVNAPEYDRVEFRKSTTCAPLHFKEFNRVENDTNFGVAGDQFERLYMGPVNQVSNWTFQYNLHAPLDGFGYELTSMFSNVGDSAASWTPVPELNRTDGDISIYILTPNSISYQSPVDDPFYAAHDERWEVVGKLNYTYYLTDFYLHVIGCVDQYQYCNPTNGECTPLTGLTPAHAAIDRLGFNAAQSSVASRIALTGTYISTYYSVNPLGTAALQATESLYQKSQGPLPNNQWINEVQSWYNASLAKLQRMTVEYASGPSSTLPFGAYLQQYDDENSQRMCRNQKARQNGDYTSFSVLGIAIILVVGSIIILTSMCLEMIVAWIQVRYEFGLHRHLQWVLDEKLQLQRMAYEEAGMGTWSGGTDVVPVTQMGDVFGMPPGVDPAHPRLGRNSLGPSAVFENDGLLKDKTVSPHITEF</sequence>
<name>A0A165FTS8_XYLHT</name>
<feature type="transmembrane region" description="Helical" evidence="1">
    <location>
        <begin position="39"/>
        <end position="63"/>
    </location>
</feature>
<feature type="transmembrane region" description="Helical" evidence="1">
    <location>
        <begin position="541"/>
        <end position="570"/>
    </location>
</feature>
<dbReference type="AlphaFoldDB" id="A0A165FTS8"/>
<dbReference type="OMA" id="WTNWSHG"/>
<feature type="transmembrane region" description="Helical" evidence="1">
    <location>
        <begin position="116"/>
        <end position="135"/>
    </location>
</feature>
<dbReference type="RefSeq" id="XP_018186923.1">
    <property type="nucleotide sequence ID" value="XM_018334414.1"/>
</dbReference>
<organism evidence="2 3">
    <name type="scientific">Xylona heveae (strain CBS 132557 / TC161)</name>
    <dbReference type="NCBI Taxonomy" id="1328760"/>
    <lineage>
        <taxon>Eukaryota</taxon>
        <taxon>Fungi</taxon>
        <taxon>Dikarya</taxon>
        <taxon>Ascomycota</taxon>
        <taxon>Pezizomycotina</taxon>
        <taxon>Xylonomycetes</taxon>
        <taxon>Xylonales</taxon>
        <taxon>Xylonaceae</taxon>
        <taxon>Xylona</taxon>
    </lineage>
</organism>
<keyword evidence="1" id="KW-0812">Transmembrane</keyword>
<dbReference type="OrthoDB" id="3540210at2759"/>
<accession>A0A165FTS8</accession>
<evidence type="ECO:0000313" key="2">
    <source>
        <dbReference type="EMBL" id="KZF21368.1"/>
    </source>
</evidence>
<keyword evidence="3" id="KW-1185">Reference proteome</keyword>
<evidence type="ECO:0000256" key="1">
    <source>
        <dbReference type="SAM" id="Phobius"/>
    </source>
</evidence>
<evidence type="ECO:0000313" key="3">
    <source>
        <dbReference type="Proteomes" id="UP000076632"/>
    </source>
</evidence>
<reference evidence="2 3" key="1">
    <citation type="journal article" date="2016" name="Fungal Biol.">
        <title>The genome of Xylona heveae provides a window into fungal endophytism.</title>
        <authorList>
            <person name="Gazis R."/>
            <person name="Kuo A."/>
            <person name="Riley R."/>
            <person name="LaButti K."/>
            <person name="Lipzen A."/>
            <person name="Lin J."/>
            <person name="Amirebrahimi M."/>
            <person name="Hesse C.N."/>
            <person name="Spatafora J.W."/>
            <person name="Henrissat B."/>
            <person name="Hainaut M."/>
            <person name="Grigoriev I.V."/>
            <person name="Hibbett D.S."/>
        </authorList>
    </citation>
    <scope>NUCLEOTIDE SEQUENCE [LARGE SCALE GENOMIC DNA]</scope>
    <source>
        <strain evidence="2 3">TC161</strain>
    </source>
</reference>
<dbReference type="EMBL" id="KV407461">
    <property type="protein sequence ID" value="KZF21368.1"/>
    <property type="molecule type" value="Genomic_DNA"/>
</dbReference>
<gene>
    <name evidence="2" type="ORF">L228DRAFT_262392</name>
</gene>
<proteinExistence type="predicted"/>